<organism evidence="2 3">
    <name type="scientific">Kingdonia uniflora</name>
    <dbReference type="NCBI Taxonomy" id="39325"/>
    <lineage>
        <taxon>Eukaryota</taxon>
        <taxon>Viridiplantae</taxon>
        <taxon>Streptophyta</taxon>
        <taxon>Embryophyta</taxon>
        <taxon>Tracheophyta</taxon>
        <taxon>Spermatophyta</taxon>
        <taxon>Magnoliopsida</taxon>
        <taxon>Ranunculales</taxon>
        <taxon>Circaeasteraceae</taxon>
        <taxon>Kingdonia</taxon>
    </lineage>
</organism>
<accession>A0A7J7MH85</accession>
<dbReference type="InterPro" id="IPR013094">
    <property type="entry name" value="AB_hydrolase_3"/>
</dbReference>
<dbReference type="PANTHER" id="PTHR23024:SF24">
    <property type="entry name" value="ALPHA_BETA HYDROLASE FOLD-3 DOMAIN-CONTAINING PROTEIN"/>
    <property type="match status" value="1"/>
</dbReference>
<dbReference type="Gene3D" id="3.40.50.1820">
    <property type="entry name" value="alpha/beta hydrolase"/>
    <property type="match status" value="1"/>
</dbReference>
<dbReference type="AlphaFoldDB" id="A0A7J7MH85"/>
<evidence type="ECO:0000313" key="3">
    <source>
        <dbReference type="Proteomes" id="UP000541444"/>
    </source>
</evidence>
<sequence>MSQNPIAPVIPWSAKISLGLLSIVSYFARGCSENIHRRITNIIDFTTKIPTSPVRGLKLSDVTVDATRNIWFRLYVPTEHVDDTTCLPVIVYFHGGGFSYFSPESDAYDALCRRMARNVSAVVVSVNYRRTPEYRCPAQYDDGFDVLKFIDRGGIEGFPKNADISKCFLVGDSAGGNIAHNVARRYAENDTEFSDLKGVGLILIQPFFGGEERTDAEIRLQWAPLLSTETTDWHWKVFAP</sequence>
<dbReference type="InterPro" id="IPR050466">
    <property type="entry name" value="Carboxylest/Gibb_receptor"/>
</dbReference>
<dbReference type="PANTHER" id="PTHR23024">
    <property type="entry name" value="ARYLACETAMIDE DEACETYLASE"/>
    <property type="match status" value="1"/>
</dbReference>
<proteinExistence type="predicted"/>
<dbReference type="OrthoDB" id="408631at2759"/>
<keyword evidence="3" id="KW-1185">Reference proteome</keyword>
<dbReference type="EMBL" id="JACGCM010001508">
    <property type="protein sequence ID" value="KAF6154221.1"/>
    <property type="molecule type" value="Genomic_DNA"/>
</dbReference>
<feature type="domain" description="Alpha/beta hydrolase fold-3" evidence="1">
    <location>
        <begin position="90"/>
        <end position="239"/>
    </location>
</feature>
<dbReference type="Pfam" id="PF07859">
    <property type="entry name" value="Abhydrolase_3"/>
    <property type="match status" value="1"/>
</dbReference>
<dbReference type="InterPro" id="IPR029058">
    <property type="entry name" value="AB_hydrolase_fold"/>
</dbReference>
<dbReference type="SUPFAM" id="SSF53474">
    <property type="entry name" value="alpha/beta-Hydrolases"/>
    <property type="match status" value="1"/>
</dbReference>
<reference evidence="2 3" key="1">
    <citation type="journal article" date="2020" name="IScience">
        <title>Genome Sequencing of the Endangered Kingdonia uniflora (Circaeasteraceae, Ranunculales) Reveals Potential Mechanisms of Evolutionary Specialization.</title>
        <authorList>
            <person name="Sun Y."/>
            <person name="Deng T."/>
            <person name="Zhang A."/>
            <person name="Moore M.J."/>
            <person name="Landis J.B."/>
            <person name="Lin N."/>
            <person name="Zhang H."/>
            <person name="Zhang X."/>
            <person name="Huang J."/>
            <person name="Zhang X."/>
            <person name="Sun H."/>
            <person name="Wang H."/>
        </authorList>
    </citation>
    <scope>NUCLEOTIDE SEQUENCE [LARGE SCALE GENOMIC DNA]</scope>
    <source>
        <strain evidence="2">TB1705</strain>
        <tissue evidence="2">Leaf</tissue>
    </source>
</reference>
<evidence type="ECO:0000313" key="2">
    <source>
        <dbReference type="EMBL" id="KAF6154221.1"/>
    </source>
</evidence>
<gene>
    <name evidence="2" type="ORF">GIB67_001117</name>
</gene>
<dbReference type="GO" id="GO:0016787">
    <property type="term" value="F:hydrolase activity"/>
    <property type="evidence" value="ECO:0007669"/>
    <property type="project" value="InterPro"/>
</dbReference>
<protein>
    <recommendedName>
        <fullName evidence="1">Alpha/beta hydrolase fold-3 domain-containing protein</fullName>
    </recommendedName>
</protein>
<dbReference type="Proteomes" id="UP000541444">
    <property type="component" value="Unassembled WGS sequence"/>
</dbReference>
<comment type="caution">
    <text evidence="2">The sequence shown here is derived from an EMBL/GenBank/DDBJ whole genome shotgun (WGS) entry which is preliminary data.</text>
</comment>
<name>A0A7J7MH85_9MAGN</name>
<evidence type="ECO:0000259" key="1">
    <source>
        <dbReference type="Pfam" id="PF07859"/>
    </source>
</evidence>